<organism evidence="1 2">
    <name type="scientific">Pluteus cervinus</name>
    <dbReference type="NCBI Taxonomy" id="181527"/>
    <lineage>
        <taxon>Eukaryota</taxon>
        <taxon>Fungi</taxon>
        <taxon>Dikarya</taxon>
        <taxon>Basidiomycota</taxon>
        <taxon>Agaricomycotina</taxon>
        <taxon>Agaricomycetes</taxon>
        <taxon>Agaricomycetidae</taxon>
        <taxon>Agaricales</taxon>
        <taxon>Pluteineae</taxon>
        <taxon>Pluteaceae</taxon>
        <taxon>Pluteus</taxon>
    </lineage>
</organism>
<dbReference type="Proteomes" id="UP000308600">
    <property type="component" value="Unassembled WGS sequence"/>
</dbReference>
<gene>
    <name evidence="1" type="ORF">BDN72DRAFT_388733</name>
</gene>
<accession>A0ACD3B221</accession>
<evidence type="ECO:0000313" key="2">
    <source>
        <dbReference type="Proteomes" id="UP000308600"/>
    </source>
</evidence>
<keyword evidence="2" id="KW-1185">Reference proteome</keyword>
<dbReference type="EMBL" id="ML208290">
    <property type="protein sequence ID" value="TFK72024.1"/>
    <property type="molecule type" value="Genomic_DNA"/>
</dbReference>
<evidence type="ECO:0000313" key="1">
    <source>
        <dbReference type="EMBL" id="TFK72024.1"/>
    </source>
</evidence>
<protein>
    <submittedName>
        <fullName evidence="1">Uncharacterized protein</fullName>
    </submittedName>
</protein>
<proteinExistence type="predicted"/>
<name>A0ACD3B221_9AGAR</name>
<reference evidence="1 2" key="1">
    <citation type="journal article" date="2019" name="Nat. Ecol. Evol.">
        <title>Megaphylogeny resolves global patterns of mushroom evolution.</title>
        <authorList>
            <person name="Varga T."/>
            <person name="Krizsan K."/>
            <person name="Foldi C."/>
            <person name="Dima B."/>
            <person name="Sanchez-Garcia M."/>
            <person name="Sanchez-Ramirez S."/>
            <person name="Szollosi G.J."/>
            <person name="Szarkandi J.G."/>
            <person name="Papp V."/>
            <person name="Albert L."/>
            <person name="Andreopoulos W."/>
            <person name="Angelini C."/>
            <person name="Antonin V."/>
            <person name="Barry K.W."/>
            <person name="Bougher N.L."/>
            <person name="Buchanan P."/>
            <person name="Buyck B."/>
            <person name="Bense V."/>
            <person name="Catcheside P."/>
            <person name="Chovatia M."/>
            <person name="Cooper J."/>
            <person name="Damon W."/>
            <person name="Desjardin D."/>
            <person name="Finy P."/>
            <person name="Geml J."/>
            <person name="Haridas S."/>
            <person name="Hughes K."/>
            <person name="Justo A."/>
            <person name="Karasinski D."/>
            <person name="Kautmanova I."/>
            <person name="Kiss B."/>
            <person name="Kocsube S."/>
            <person name="Kotiranta H."/>
            <person name="LaButti K.M."/>
            <person name="Lechner B.E."/>
            <person name="Liimatainen K."/>
            <person name="Lipzen A."/>
            <person name="Lukacs Z."/>
            <person name="Mihaltcheva S."/>
            <person name="Morgado L.N."/>
            <person name="Niskanen T."/>
            <person name="Noordeloos M.E."/>
            <person name="Ohm R.A."/>
            <person name="Ortiz-Santana B."/>
            <person name="Ovrebo C."/>
            <person name="Racz N."/>
            <person name="Riley R."/>
            <person name="Savchenko A."/>
            <person name="Shiryaev A."/>
            <person name="Soop K."/>
            <person name="Spirin V."/>
            <person name="Szebenyi C."/>
            <person name="Tomsovsky M."/>
            <person name="Tulloss R.E."/>
            <person name="Uehling J."/>
            <person name="Grigoriev I.V."/>
            <person name="Vagvolgyi C."/>
            <person name="Papp T."/>
            <person name="Martin F.M."/>
            <person name="Miettinen O."/>
            <person name="Hibbett D.S."/>
            <person name="Nagy L.G."/>
        </authorList>
    </citation>
    <scope>NUCLEOTIDE SEQUENCE [LARGE SCALE GENOMIC DNA]</scope>
    <source>
        <strain evidence="1 2">NL-1719</strain>
    </source>
</reference>
<sequence>MTLRVLWPSNSAVQCNQRPESRDSGRQDEWNRSRFGDCPLGFGIRAGPSQNTTPFGLVCPMRCISSPATTTARIPTSSTLDLTGTPSPSSLPPHIPPTHYSFIASKVYITYAYSRVVVFGNVQINWSNGPTQTIIAWLYSSKGEIVPSPFRARYNAIRSEMEISTDSDGSRGVAPG</sequence>